<dbReference type="NCBIfam" id="TIGR03035">
    <property type="entry name" value="trp_arylform"/>
    <property type="match status" value="1"/>
</dbReference>
<feature type="binding site" evidence="7">
    <location>
        <position position="52"/>
    </location>
    <ligand>
        <name>Zn(2+)</name>
        <dbReference type="ChEBI" id="CHEBI:29105"/>
        <label>1</label>
    </ligand>
</feature>
<protein>
    <recommendedName>
        <fullName evidence="7">Kynurenine formamidase</fullName>
        <shortName evidence="7">KFA</shortName>
        <shortName evidence="7">KFase</shortName>
        <ecNumber evidence="7">3.5.1.9</ecNumber>
    </recommendedName>
    <alternativeName>
        <fullName evidence="7">Arylformamidase</fullName>
    </alternativeName>
    <alternativeName>
        <fullName evidence="7">N-formylkynurenine formamidase</fullName>
        <shortName evidence="7">FKF</shortName>
    </alternativeName>
</protein>
<evidence type="ECO:0000256" key="6">
    <source>
        <dbReference type="ARBA" id="ARBA00048496"/>
    </source>
</evidence>
<sequence>MNRIWDISQTLRSGIPVWPGDTEYRAEKHWELDGHCPVNVGAIELSTHTGTHADAPLHYDLAGKSIAEVDLESYIGPCVLIDATAASGLVCPEHIVDQLPPRVERVLLRTMASFSHERWVSDFTAIDAATIELLASRGTRLVGVDSPSLDPEDSKTLNAHRAVQRHAMAILEGLVLDGVPAGPYELIAPPLKLENMDASPVRALLRSIHP</sequence>
<dbReference type="SUPFAM" id="SSF102198">
    <property type="entry name" value="Putative cyclase"/>
    <property type="match status" value="1"/>
</dbReference>
<name>A0ABP3T9I9_9GAMM</name>
<evidence type="ECO:0000256" key="1">
    <source>
        <dbReference type="ARBA" id="ARBA00002204"/>
    </source>
</evidence>
<evidence type="ECO:0000256" key="3">
    <source>
        <dbReference type="ARBA" id="ARBA00022801"/>
    </source>
</evidence>
<feature type="binding site" evidence="7">
    <location>
        <position position="54"/>
    </location>
    <ligand>
        <name>Zn(2+)</name>
        <dbReference type="ChEBI" id="CHEBI:29105"/>
        <label>2</label>
    </ligand>
</feature>
<dbReference type="Proteomes" id="UP001499915">
    <property type="component" value="Unassembled WGS sequence"/>
</dbReference>
<dbReference type="HAMAP" id="MF_01969">
    <property type="entry name" value="KynB"/>
    <property type="match status" value="1"/>
</dbReference>
<comment type="function">
    <text evidence="1 7">Catalyzes the hydrolysis of N-formyl-L-kynurenine to L-kynurenine, the second step in the kynurenine pathway of tryptophan degradation.</text>
</comment>
<dbReference type="EMBL" id="BAAAET010000002">
    <property type="protein sequence ID" value="GAA0692431.1"/>
    <property type="molecule type" value="Genomic_DNA"/>
</dbReference>
<evidence type="ECO:0000313" key="9">
    <source>
        <dbReference type="Proteomes" id="UP001499915"/>
    </source>
</evidence>
<feature type="binding site" evidence="7">
    <location>
        <position position="160"/>
    </location>
    <ligand>
        <name>Zn(2+)</name>
        <dbReference type="ChEBI" id="CHEBI:29105"/>
        <label>2</label>
    </ligand>
</feature>
<dbReference type="EC" id="3.5.1.9" evidence="7"/>
<feature type="binding site" evidence="7">
    <location>
        <position position="54"/>
    </location>
    <ligand>
        <name>Zn(2+)</name>
        <dbReference type="ChEBI" id="CHEBI:29105"/>
        <label>1</label>
    </ligand>
</feature>
<feature type="binding site" evidence="7">
    <location>
        <position position="18"/>
    </location>
    <ligand>
        <name>substrate</name>
    </ligand>
</feature>
<feature type="binding site" evidence="7">
    <location>
        <position position="48"/>
    </location>
    <ligand>
        <name>Zn(2+)</name>
        <dbReference type="ChEBI" id="CHEBI:29105"/>
        <label>1</label>
    </ligand>
</feature>
<dbReference type="PANTHER" id="PTHR31118">
    <property type="entry name" value="CYCLASE-LIKE PROTEIN 2"/>
    <property type="match status" value="1"/>
</dbReference>
<comment type="catalytic activity">
    <reaction evidence="6 7">
        <text>N-formyl-L-kynurenine + H2O = L-kynurenine + formate + H(+)</text>
        <dbReference type="Rhea" id="RHEA:13009"/>
        <dbReference type="ChEBI" id="CHEBI:15377"/>
        <dbReference type="ChEBI" id="CHEBI:15378"/>
        <dbReference type="ChEBI" id="CHEBI:15740"/>
        <dbReference type="ChEBI" id="CHEBI:57959"/>
        <dbReference type="ChEBI" id="CHEBI:58629"/>
        <dbReference type="EC" id="3.5.1.9"/>
    </reaction>
</comment>
<organism evidence="8 9">
    <name type="scientific">Marinobacterium maritimum</name>
    <dbReference type="NCBI Taxonomy" id="500162"/>
    <lineage>
        <taxon>Bacteria</taxon>
        <taxon>Pseudomonadati</taxon>
        <taxon>Pseudomonadota</taxon>
        <taxon>Gammaproteobacteria</taxon>
        <taxon>Oceanospirillales</taxon>
        <taxon>Oceanospirillaceae</taxon>
        <taxon>Marinobacterium</taxon>
    </lineage>
</organism>
<keyword evidence="5 7" id="KW-0823">Tryptophan catabolism</keyword>
<keyword evidence="2 7" id="KW-0479">Metal-binding</keyword>
<feature type="active site" description="Proton donor/acceptor" evidence="7">
    <location>
        <position position="58"/>
    </location>
</feature>
<evidence type="ECO:0000256" key="2">
    <source>
        <dbReference type="ARBA" id="ARBA00022723"/>
    </source>
</evidence>
<dbReference type="InterPro" id="IPR037175">
    <property type="entry name" value="KFase_sf"/>
</dbReference>
<proteinExistence type="inferred from homology"/>
<comment type="cofactor">
    <cofactor evidence="7">
        <name>Zn(2+)</name>
        <dbReference type="ChEBI" id="CHEBI:29105"/>
    </cofactor>
    <text evidence="7">Binds 2 zinc ions per subunit.</text>
</comment>
<keyword evidence="3 7" id="KW-0378">Hydrolase</keyword>
<dbReference type="RefSeq" id="WP_343805339.1">
    <property type="nucleotide sequence ID" value="NZ_BAAAET010000002.1"/>
</dbReference>
<reference evidence="9" key="1">
    <citation type="journal article" date="2019" name="Int. J. Syst. Evol. Microbiol.">
        <title>The Global Catalogue of Microorganisms (GCM) 10K type strain sequencing project: providing services to taxonomists for standard genome sequencing and annotation.</title>
        <authorList>
            <consortium name="The Broad Institute Genomics Platform"/>
            <consortium name="The Broad Institute Genome Sequencing Center for Infectious Disease"/>
            <person name="Wu L."/>
            <person name="Ma J."/>
        </authorList>
    </citation>
    <scope>NUCLEOTIDE SEQUENCE [LARGE SCALE GENOMIC DNA]</scope>
    <source>
        <strain evidence="9">JCM 15134</strain>
    </source>
</reference>
<feature type="binding site" evidence="7">
    <location>
        <position position="172"/>
    </location>
    <ligand>
        <name>Zn(2+)</name>
        <dbReference type="ChEBI" id="CHEBI:29105"/>
        <label>1</label>
    </ligand>
</feature>
<evidence type="ECO:0000256" key="7">
    <source>
        <dbReference type="HAMAP-Rule" id="MF_01969"/>
    </source>
</evidence>
<gene>
    <name evidence="7 8" type="primary">kynB</name>
    <name evidence="8" type="ORF">GCM10009104_19440</name>
</gene>
<keyword evidence="9" id="KW-1185">Reference proteome</keyword>
<dbReference type="Gene3D" id="3.50.30.50">
    <property type="entry name" value="Putative cyclase"/>
    <property type="match status" value="1"/>
</dbReference>
<comment type="subunit">
    <text evidence="7">Homodimer.</text>
</comment>
<accession>A0ABP3T9I9</accession>
<evidence type="ECO:0000313" key="8">
    <source>
        <dbReference type="EMBL" id="GAA0692431.1"/>
    </source>
</evidence>
<comment type="similarity">
    <text evidence="7">Belongs to the Cyclase 1 superfamily. KynB family.</text>
</comment>
<keyword evidence="4 7" id="KW-0862">Zinc</keyword>
<evidence type="ECO:0000256" key="5">
    <source>
        <dbReference type="ARBA" id="ARBA00023079"/>
    </source>
</evidence>
<evidence type="ECO:0000256" key="4">
    <source>
        <dbReference type="ARBA" id="ARBA00022833"/>
    </source>
</evidence>
<dbReference type="InterPro" id="IPR007325">
    <property type="entry name" value="KFase/CYL"/>
</dbReference>
<comment type="caution">
    <text evidence="8">The sequence shown here is derived from an EMBL/GenBank/DDBJ whole genome shotgun (WGS) entry which is preliminary data.</text>
</comment>
<comment type="pathway">
    <text evidence="7">Amino-acid degradation; L-tryptophan degradation via kynurenine pathway; L-kynurenine from L-tryptophan: step 2/2.</text>
</comment>
<feature type="binding site" evidence="7">
    <location>
        <position position="172"/>
    </location>
    <ligand>
        <name>Zn(2+)</name>
        <dbReference type="ChEBI" id="CHEBI:29105"/>
        <label>2</label>
    </ligand>
</feature>
<dbReference type="Pfam" id="PF04199">
    <property type="entry name" value="Cyclase"/>
    <property type="match status" value="1"/>
</dbReference>
<dbReference type="PANTHER" id="PTHR31118:SF32">
    <property type="entry name" value="KYNURENINE FORMAMIDASE"/>
    <property type="match status" value="1"/>
</dbReference>
<dbReference type="InterPro" id="IPR017484">
    <property type="entry name" value="Kynurenine_formamidase_bac"/>
</dbReference>